<organism evidence="1 2">
    <name type="scientific">Aureobasidium melanogenum</name>
    <name type="common">Aureobasidium pullulans var. melanogenum</name>
    <dbReference type="NCBI Taxonomy" id="46634"/>
    <lineage>
        <taxon>Eukaryota</taxon>
        <taxon>Fungi</taxon>
        <taxon>Dikarya</taxon>
        <taxon>Ascomycota</taxon>
        <taxon>Pezizomycotina</taxon>
        <taxon>Dothideomycetes</taxon>
        <taxon>Dothideomycetidae</taxon>
        <taxon>Dothideales</taxon>
        <taxon>Saccotheciaceae</taxon>
        <taxon>Aureobasidium</taxon>
    </lineage>
</organism>
<evidence type="ECO:0000313" key="2">
    <source>
        <dbReference type="Proteomes" id="UP000779574"/>
    </source>
</evidence>
<evidence type="ECO:0000313" key="1">
    <source>
        <dbReference type="EMBL" id="KAG9693200.1"/>
    </source>
</evidence>
<comment type="caution">
    <text evidence="1">The sequence shown here is derived from an EMBL/GenBank/DDBJ whole genome shotgun (WGS) entry which is preliminary data.</text>
</comment>
<feature type="non-terminal residue" evidence="1">
    <location>
        <position position="1"/>
    </location>
</feature>
<protein>
    <submittedName>
        <fullName evidence="1">Uncharacterized protein</fullName>
    </submittedName>
</protein>
<dbReference type="AlphaFoldDB" id="A0A9P8J9R5"/>
<name>A0A9P8J9R5_AURME</name>
<dbReference type="OrthoDB" id="5120991at2759"/>
<dbReference type="EMBL" id="JAHFXF010000202">
    <property type="protein sequence ID" value="KAG9693200.1"/>
    <property type="molecule type" value="Genomic_DNA"/>
</dbReference>
<accession>A0A9P8J9R5</accession>
<sequence>MASPESPAHPLPYTDSATHVAQAMVKVYTVVVEGFILEHRKQFDWAISAYGIAITLLENLMPRIKKDMRKIHRKMFERQLDVLRERKGILDNSALANPPFAGLISPPTILSADAELEAAVDEKSQLLSLDERILHEYSAAQPKDTNTEVYYDKAPEPIQRLRPNNVPKFAPTLNQSAPPTVYHISHDSELVFAGERSHWYFVKDSTNTTTLYALQAIWHNDAPMTEAVLRRPGEFLPAAGALHVGILQTPQGAIMLKMTGPRTGLTLEMPDQYKKSGWSSRRFYYGGRRFVWREPDKSGLFNKFQWNELYETSRVWSKSGSKTGKNEDEVVGNRLCWGVNHGGMHEDHTIYMAGGLDQYFREHLLASQLTRLVWKKNPPTKNSNGLAAATSGAALLAVGASMFS</sequence>
<reference evidence="1" key="2">
    <citation type="submission" date="2021-08" db="EMBL/GenBank/DDBJ databases">
        <authorList>
            <person name="Gostincar C."/>
            <person name="Sun X."/>
            <person name="Song Z."/>
            <person name="Gunde-Cimerman N."/>
        </authorList>
    </citation>
    <scope>NUCLEOTIDE SEQUENCE</scope>
    <source>
        <strain evidence="1">EXF-9911</strain>
    </source>
</reference>
<dbReference type="Proteomes" id="UP000779574">
    <property type="component" value="Unassembled WGS sequence"/>
</dbReference>
<gene>
    <name evidence="1" type="ORF">KCU76_g6158</name>
</gene>
<proteinExistence type="predicted"/>
<reference evidence="1" key="1">
    <citation type="journal article" date="2021" name="J Fungi (Basel)">
        <title>Virulence traits and population genomics of the black yeast Aureobasidium melanogenum.</title>
        <authorList>
            <person name="Cernosa A."/>
            <person name="Sun X."/>
            <person name="Gostincar C."/>
            <person name="Fang C."/>
            <person name="Gunde-Cimerman N."/>
            <person name="Song Z."/>
        </authorList>
    </citation>
    <scope>NUCLEOTIDE SEQUENCE</scope>
    <source>
        <strain evidence="1">EXF-9911</strain>
    </source>
</reference>